<evidence type="ECO:0000313" key="6">
    <source>
        <dbReference type="EMBL" id="QBH66275.1"/>
    </source>
</evidence>
<dbReference type="EMBL" id="MK033576">
    <property type="protein sequence ID" value="QBH67314.1"/>
    <property type="molecule type" value="Genomic_DNA"/>
</dbReference>
<evidence type="ECO:0000313" key="3">
    <source>
        <dbReference type="EMBL" id="QBH65885.1"/>
    </source>
</evidence>
<dbReference type="EMBL" id="MK033572">
    <property type="protein sequence ID" value="QBH66795.1"/>
    <property type="molecule type" value="Genomic_DNA"/>
</dbReference>
<dbReference type="EMBL" id="MK033568">
    <property type="protein sequence ID" value="QBH66275.1"/>
    <property type="molecule type" value="Genomic_DNA"/>
</dbReference>
<dbReference type="EMBL" id="MK033567">
    <property type="protein sequence ID" value="QBH66145.1"/>
    <property type="molecule type" value="Genomic_DNA"/>
</dbReference>
<dbReference type="EMBL" id="AF499596">
    <property type="protein sequence ID" value="AAM70248.1"/>
    <property type="molecule type" value="Genomic_DNA"/>
</dbReference>
<reference evidence="2" key="3">
    <citation type="journal article" date="2016" name="Arch. Virol.">
        <title>The comparative analysis of complete genome sequences from two South African betabaculoviruses: Phthorimaea operculella granulovirus and Plutella xylostella granulovirus.</title>
        <authorList>
            <person name="Jukes M.D."/>
            <person name="Motsoeneng B.M."/>
            <person name="Knox C.M."/>
            <person name="Hill M.P."/>
            <person name="Moore S.D."/>
        </authorList>
    </citation>
    <scope>NUCLEOTIDE SEQUENCE</scope>
    <source>
        <strain evidence="2">SA</strain>
    </source>
</reference>
<reference evidence="1" key="2">
    <citation type="submission" date="2002-04" db="EMBL/GenBank/DDBJ databases">
        <title>The complete sequence of the potato tuber moth, Phthorimaea operculella, granulovirus.</title>
        <authorList>
            <person name="Croizier L."/>
            <person name="Taha A."/>
            <person name="Croizier G."/>
            <person name="Lopez Ferber M."/>
        </authorList>
    </citation>
    <scope>NUCLEOTIDE SEQUENCE</scope>
</reference>
<dbReference type="EMBL" id="MK033575">
    <property type="protein sequence ID" value="QBH67184.1"/>
    <property type="molecule type" value="Genomic_DNA"/>
</dbReference>
<proteinExistence type="predicted"/>
<evidence type="ECO:0000313" key="13">
    <source>
        <dbReference type="EMBL" id="QBH67184.1"/>
    </source>
</evidence>
<name>Q8JS09_9BBAC</name>
<dbReference type="EMBL" id="KU666536">
    <property type="protein sequence ID" value="ANY57439.1"/>
    <property type="molecule type" value="Genomic_DNA"/>
</dbReference>
<evidence type="ECO:0000313" key="11">
    <source>
        <dbReference type="EMBL" id="QBH66925.1"/>
    </source>
</evidence>
<dbReference type="EMBL" id="MK033569">
    <property type="protein sequence ID" value="QBH66405.1"/>
    <property type="molecule type" value="Genomic_DNA"/>
</dbReference>
<evidence type="ECO:0000313" key="1">
    <source>
        <dbReference type="EMBL" id="AAM70248.1"/>
    </source>
</evidence>
<dbReference type="Pfam" id="PF05054">
    <property type="entry name" value="AcMNPV_Ac109"/>
    <property type="match status" value="2"/>
</dbReference>
<dbReference type="EMBL" id="MK033573">
    <property type="protein sequence ID" value="QBH66925.1"/>
    <property type="molecule type" value="Genomic_DNA"/>
</dbReference>
<evidence type="ECO:0000313" key="2">
    <source>
        <dbReference type="EMBL" id="ANY57439.1"/>
    </source>
</evidence>
<organism evidence="1 15">
    <name type="scientific">Phthorimaea operculella granulovirus</name>
    <dbReference type="NCBI Taxonomy" id="192584"/>
    <lineage>
        <taxon>Viruses</taxon>
        <taxon>Viruses incertae sedis</taxon>
        <taxon>Naldaviricetes</taxon>
        <taxon>Lefavirales</taxon>
        <taxon>Baculoviridae</taxon>
        <taxon>Betabaculovirus</taxon>
        <taxon>Betabaculovirus phoperculellae</taxon>
    </lineage>
</organism>
<evidence type="ECO:0000313" key="5">
    <source>
        <dbReference type="EMBL" id="QBH66145.1"/>
    </source>
</evidence>
<dbReference type="KEGG" id="vg:949329"/>
<sequence length="339" mass="39233">METVITVSDAFVIFPYAMVQKKSNLLTIFVPTYEDESAIEIQRLTFEVVRVKKYVSNFDENNDTENGQIVYWNVIVPIKTFSKISNTYVFNVVFSDNLYNIPNAHIDVVDSINMRCPLQINYNPTKMVYLEGECAGLSQTRDIIKNNSQFLIVFNKNTPMGVKILNTKRLLILMGLLNKNSQFHIYLPPEEIMNIHKELSWEMTRRRMRTRVANRCTVLNEASYRYVLSAIELLGIDANGKLALHTIVEKFTSLIHSFKLVPDIFVELNRLHGEEKHVRLYCEYDSVAVTNAGIVPLNLPTVNPRNDFSITPCGIHQHFHQDVGSYRMKLHSPRYNYFL</sequence>
<dbReference type="EMBL" id="MK033570">
    <property type="protein sequence ID" value="QBH66535.1"/>
    <property type="molecule type" value="Genomic_DNA"/>
</dbReference>
<gene>
    <name evidence="1" type="primary">PhopGV050</name>
    <name evidence="2" type="ORF">PhopGVgp050</name>
</gene>
<reference evidence="3" key="4">
    <citation type="journal article" date="2019" name="J. Gen. Virol.">
        <title>Elucidating the genetic diversity of Phthorimaea operculella granulovirus (PhopGV).</title>
        <authorList>
            <person name="Larem A."/>
            <person name="Ben-Tiba S."/>
            <person name="Wennmann J.T."/>
            <person name="Gueli Alletti G."/>
            <person name="Jehle J.A."/>
        </authorList>
    </citation>
    <scope>NUCLEOTIDE SEQUENCE</scope>
    <source>
        <strain evidence="3">PhopGV-CR3.1</strain>
        <strain evidence="4">PhopGV-CR5.1</strain>
        <strain evidence="5">PhopGV-GR1.1</strain>
        <strain evidence="6">PhopGV-GR1.2</strain>
        <strain evidence="7">PhopGV-GR2.1</strain>
        <strain evidence="8">PhopGV-IT1.1</strain>
        <strain evidence="9">PhopGV-LS1.1</strain>
        <strain evidence="10">PhopGV-LS1.2</strain>
        <strain evidence="11">PhopGV-LS2.1</strain>
        <strain evidence="12">PhopGV-LS3.1</strain>
        <strain evidence="13">PhopGV-R</strain>
        <strain evidence="14">PhopGV-Ym.1</strain>
    </source>
</reference>
<dbReference type="EMBL" id="MK033565">
    <property type="protein sequence ID" value="QBH65885.1"/>
    <property type="molecule type" value="Genomic_DNA"/>
</dbReference>
<dbReference type="OrthoDB" id="5447at10239"/>
<dbReference type="EMBL" id="MK033566">
    <property type="protein sequence ID" value="QBH66015.1"/>
    <property type="molecule type" value="Genomic_DNA"/>
</dbReference>
<dbReference type="Proteomes" id="UP000202706">
    <property type="component" value="Segment"/>
</dbReference>
<dbReference type="RefSeq" id="NP_663215.1">
    <property type="nucleotide sequence ID" value="NC_004062.1"/>
</dbReference>
<evidence type="ECO:0000313" key="14">
    <source>
        <dbReference type="EMBL" id="QBH67314.1"/>
    </source>
</evidence>
<protein>
    <recommendedName>
        <fullName evidence="16">ODV-EC43</fullName>
    </recommendedName>
</protein>
<evidence type="ECO:0008006" key="16">
    <source>
        <dbReference type="Google" id="ProtNLM"/>
    </source>
</evidence>
<dbReference type="EMBL" id="MK033571">
    <property type="protein sequence ID" value="QBH66665.1"/>
    <property type="molecule type" value="Genomic_DNA"/>
</dbReference>
<keyword evidence="15" id="KW-1185">Reference proteome</keyword>
<dbReference type="InterPro" id="IPR007748">
    <property type="entry name" value="AcMNPV_Orf109"/>
</dbReference>
<evidence type="ECO:0000313" key="4">
    <source>
        <dbReference type="EMBL" id="QBH66015.1"/>
    </source>
</evidence>
<evidence type="ECO:0000313" key="12">
    <source>
        <dbReference type="EMBL" id="QBH67054.1"/>
    </source>
</evidence>
<evidence type="ECO:0000313" key="10">
    <source>
        <dbReference type="EMBL" id="QBH66795.1"/>
    </source>
</evidence>
<evidence type="ECO:0000313" key="15">
    <source>
        <dbReference type="Proteomes" id="UP000202706"/>
    </source>
</evidence>
<reference evidence="15" key="1">
    <citation type="journal article" date="2000" name="Virus Genes">
        <title>Comparative analysis of the granulin regions of the Phthorimaea operculella and Spodoptera littoralis granuloviruses.</title>
        <authorList>
            <person name="Taha A."/>
            <person name="Nour-El-Din A."/>
            <person name="Croizier L."/>
            <person name="Ferber M.L."/>
            <person name="Croizier G."/>
        </authorList>
    </citation>
    <scope>NUCLEOTIDE SEQUENCE [LARGE SCALE GENOMIC DNA]</scope>
</reference>
<accession>Q8JS09</accession>
<evidence type="ECO:0000313" key="9">
    <source>
        <dbReference type="EMBL" id="QBH66665.1"/>
    </source>
</evidence>
<dbReference type="EMBL" id="MK033574">
    <property type="protein sequence ID" value="QBH67054.1"/>
    <property type="molecule type" value="Genomic_DNA"/>
</dbReference>
<evidence type="ECO:0000313" key="8">
    <source>
        <dbReference type="EMBL" id="QBH66535.1"/>
    </source>
</evidence>
<dbReference type="GeneID" id="949329"/>
<evidence type="ECO:0000313" key="7">
    <source>
        <dbReference type="EMBL" id="QBH66405.1"/>
    </source>
</evidence>